<reference evidence="1 2" key="1">
    <citation type="submission" date="2020-07" db="EMBL/GenBank/DDBJ databases">
        <title>Draft genome and description of Microvirga mediterraneensis Marseille-Q2068 sp. nov.</title>
        <authorList>
            <person name="Boxberger M."/>
        </authorList>
    </citation>
    <scope>NUCLEOTIDE SEQUENCE [LARGE SCALE GENOMIC DNA]</scope>
    <source>
        <strain evidence="1 2">Marseille-Q2068</strain>
    </source>
</reference>
<name>A0A838BVV5_9HYPH</name>
<gene>
    <name evidence="1" type="ORF">H0S73_24250</name>
</gene>
<evidence type="ECO:0000313" key="1">
    <source>
        <dbReference type="EMBL" id="MBA1159199.1"/>
    </source>
</evidence>
<keyword evidence="2" id="KW-1185">Reference proteome</keyword>
<proteinExistence type="predicted"/>
<dbReference type="RefSeq" id="WP_181054789.1">
    <property type="nucleotide sequence ID" value="NZ_JACDXJ010000003.1"/>
</dbReference>
<dbReference type="EMBL" id="JACDXJ010000003">
    <property type="protein sequence ID" value="MBA1159199.1"/>
    <property type="molecule type" value="Genomic_DNA"/>
</dbReference>
<dbReference type="Proteomes" id="UP000572984">
    <property type="component" value="Unassembled WGS sequence"/>
</dbReference>
<evidence type="ECO:0000313" key="2">
    <source>
        <dbReference type="Proteomes" id="UP000572984"/>
    </source>
</evidence>
<sequence>MARQTAASSRPALLEISQSYEEEAERIGAAAGLDYAIRSVVSLYDDRHDWPNTYTMWEEKCWDTIRDLKSLNEFLTAISNRHPEYSELNSRRNEATEALSQLIHAMEELGRAFRLQTTGPDYEEGEDDITAEEDASIRANMTPARIRWDGARAALRESLTTEIREAWRMLRQTEQFATGPHKHFHD</sequence>
<protein>
    <submittedName>
        <fullName evidence="1">Uncharacterized protein</fullName>
    </submittedName>
</protein>
<organism evidence="1 2">
    <name type="scientific">Microvirga mediterraneensis</name>
    <dbReference type="NCBI Taxonomy" id="2754695"/>
    <lineage>
        <taxon>Bacteria</taxon>
        <taxon>Pseudomonadati</taxon>
        <taxon>Pseudomonadota</taxon>
        <taxon>Alphaproteobacteria</taxon>
        <taxon>Hyphomicrobiales</taxon>
        <taxon>Methylobacteriaceae</taxon>
        <taxon>Microvirga</taxon>
    </lineage>
</organism>
<dbReference type="AlphaFoldDB" id="A0A838BVV5"/>
<comment type="caution">
    <text evidence="1">The sequence shown here is derived from an EMBL/GenBank/DDBJ whole genome shotgun (WGS) entry which is preliminary data.</text>
</comment>
<accession>A0A838BVV5</accession>